<feature type="transmembrane region" description="Helical" evidence="6">
    <location>
        <begin position="89"/>
        <end position="109"/>
    </location>
</feature>
<dbReference type="InterPro" id="IPR000715">
    <property type="entry name" value="Glycosyl_transferase_4"/>
</dbReference>
<evidence type="ECO:0000256" key="3">
    <source>
        <dbReference type="ARBA" id="ARBA00022692"/>
    </source>
</evidence>
<keyword evidence="5 6" id="KW-0472">Membrane</keyword>
<evidence type="ECO:0000313" key="7">
    <source>
        <dbReference type="EMBL" id="RTQ92786.1"/>
    </source>
</evidence>
<dbReference type="EMBL" id="RXNR01000027">
    <property type="protein sequence ID" value="RTQ92786.1"/>
    <property type="molecule type" value="Genomic_DNA"/>
</dbReference>
<dbReference type="GO" id="GO:0016780">
    <property type="term" value="F:phosphotransferase activity, for other substituted phosphate groups"/>
    <property type="evidence" value="ECO:0007669"/>
    <property type="project" value="InterPro"/>
</dbReference>
<proteinExistence type="predicted"/>
<evidence type="ECO:0000256" key="4">
    <source>
        <dbReference type="ARBA" id="ARBA00022989"/>
    </source>
</evidence>
<keyword evidence="4 6" id="KW-1133">Transmembrane helix</keyword>
<dbReference type="GO" id="GO:0016020">
    <property type="term" value="C:membrane"/>
    <property type="evidence" value="ECO:0007669"/>
    <property type="project" value="UniProtKB-SubCell"/>
</dbReference>
<comment type="caution">
    <text evidence="7">The sequence shown here is derived from an EMBL/GenBank/DDBJ whole genome shotgun (WGS) entry which is preliminary data.</text>
</comment>
<keyword evidence="2 7" id="KW-0808">Transferase</keyword>
<evidence type="ECO:0000256" key="1">
    <source>
        <dbReference type="ARBA" id="ARBA00004141"/>
    </source>
</evidence>
<evidence type="ECO:0000256" key="2">
    <source>
        <dbReference type="ARBA" id="ARBA00022679"/>
    </source>
</evidence>
<organism evidence="7 8">
    <name type="scientific">Lysinibacillus telephonicus</name>
    <dbReference type="NCBI Taxonomy" id="1714840"/>
    <lineage>
        <taxon>Bacteria</taxon>
        <taxon>Bacillati</taxon>
        <taxon>Bacillota</taxon>
        <taxon>Bacilli</taxon>
        <taxon>Bacillales</taxon>
        <taxon>Bacillaceae</taxon>
        <taxon>Lysinibacillus</taxon>
    </lineage>
</organism>
<dbReference type="RefSeq" id="WP_126294482.1">
    <property type="nucleotide sequence ID" value="NZ_RXNR01000027.1"/>
</dbReference>
<dbReference type="Proteomes" id="UP000276349">
    <property type="component" value="Unassembled WGS sequence"/>
</dbReference>
<dbReference type="Pfam" id="PF00953">
    <property type="entry name" value="Glycos_transf_4"/>
    <property type="match status" value="1"/>
</dbReference>
<keyword evidence="8" id="KW-1185">Reference proteome</keyword>
<sequence length="239" mass="26398">MLYVALLIGIVLIVSTTKLTEAYKLSSNWELLGHIAAALVIIIVGKLEVSYINQIYGGNIELGYLTIPITLLFLVSFTNVMNIKKVQSSTLLLLSCISLICFSLSAYIIDISFVEIMGICASLIIILILIYGYFSGKMFAGRTLTNSIGFIIAVLSVSLIKMSIVMIYIPIFTLALPLTIYNFIQNKTTSGHSLASSSLIAILFGLLIFIAPSYILWYLIVGFTITLIIMQFSSKYRFI</sequence>
<gene>
    <name evidence="7" type="ORF">EKG35_10890</name>
</gene>
<keyword evidence="3 6" id="KW-0812">Transmembrane</keyword>
<feature type="transmembrane region" description="Helical" evidence="6">
    <location>
        <begin position="148"/>
        <end position="181"/>
    </location>
</feature>
<feature type="transmembrane region" description="Helical" evidence="6">
    <location>
        <begin position="193"/>
        <end position="210"/>
    </location>
</feature>
<evidence type="ECO:0000313" key="8">
    <source>
        <dbReference type="Proteomes" id="UP000276349"/>
    </source>
</evidence>
<feature type="transmembrane region" description="Helical" evidence="6">
    <location>
        <begin position="64"/>
        <end position="83"/>
    </location>
</feature>
<protein>
    <submittedName>
        <fullName evidence="7">UDP-N-acetylmuramyl pentapeptide phosphotransferase</fullName>
    </submittedName>
</protein>
<evidence type="ECO:0000256" key="6">
    <source>
        <dbReference type="SAM" id="Phobius"/>
    </source>
</evidence>
<dbReference type="OrthoDB" id="2731902at2"/>
<dbReference type="AlphaFoldDB" id="A0A431UT47"/>
<name>A0A431UT47_9BACI</name>
<feature type="transmembrane region" description="Helical" evidence="6">
    <location>
        <begin position="116"/>
        <end position="136"/>
    </location>
</feature>
<reference evidence="7 8" key="1">
    <citation type="submission" date="2018-12" db="EMBL/GenBank/DDBJ databases">
        <authorList>
            <person name="Yu L."/>
        </authorList>
    </citation>
    <scope>NUCLEOTIDE SEQUENCE [LARGE SCALE GENOMIC DNA]</scope>
    <source>
        <strain evidence="7 8">S5H2222</strain>
    </source>
</reference>
<accession>A0A431UT47</accession>
<comment type="subcellular location">
    <subcellularLocation>
        <location evidence="1">Membrane</location>
        <topology evidence="1">Multi-pass membrane protein</topology>
    </subcellularLocation>
</comment>
<evidence type="ECO:0000256" key="5">
    <source>
        <dbReference type="ARBA" id="ARBA00023136"/>
    </source>
</evidence>
<feature type="transmembrane region" description="Helical" evidence="6">
    <location>
        <begin position="32"/>
        <end position="52"/>
    </location>
</feature>